<dbReference type="Proteomes" id="UP001163387">
    <property type="component" value="Chromosome"/>
</dbReference>
<dbReference type="EMBL" id="AP026933">
    <property type="protein sequence ID" value="BDT02494.1"/>
    <property type="molecule type" value="Genomic_DNA"/>
</dbReference>
<protein>
    <recommendedName>
        <fullName evidence="11 12">Replicative DNA helicase</fullName>
        <ecNumber evidence="11 12">5.6.2.3</ecNumber>
    </recommendedName>
</protein>
<dbReference type="InterPro" id="IPR027417">
    <property type="entry name" value="P-loop_NTPase"/>
</dbReference>
<keyword evidence="3 12" id="KW-0235">DNA replication</keyword>
<dbReference type="PANTHER" id="PTHR30153:SF2">
    <property type="entry name" value="REPLICATIVE DNA HELICASE"/>
    <property type="match status" value="1"/>
</dbReference>
<dbReference type="Gene3D" id="1.10.860.10">
    <property type="entry name" value="DNAb Helicase, Chain A"/>
    <property type="match status" value="1"/>
</dbReference>
<dbReference type="InterPro" id="IPR007693">
    <property type="entry name" value="DNA_helicase_DnaB-like_N"/>
</dbReference>
<dbReference type="NCBIfam" id="TIGR00665">
    <property type="entry name" value="DnaB"/>
    <property type="match status" value="1"/>
</dbReference>
<keyword evidence="4 12" id="KW-0547">Nucleotide-binding</keyword>
<keyword evidence="8 12" id="KW-0238">DNA-binding</keyword>
<dbReference type="Pfam" id="PF00772">
    <property type="entry name" value="DnaB"/>
    <property type="match status" value="1"/>
</dbReference>
<evidence type="ECO:0000256" key="7">
    <source>
        <dbReference type="ARBA" id="ARBA00022840"/>
    </source>
</evidence>
<dbReference type="InterPro" id="IPR016136">
    <property type="entry name" value="DNA_helicase_N/primase_C"/>
</dbReference>
<evidence type="ECO:0000256" key="2">
    <source>
        <dbReference type="ARBA" id="ARBA00022515"/>
    </source>
</evidence>
<keyword evidence="2 12" id="KW-0639">Primosome</keyword>
<evidence type="ECO:0000256" key="8">
    <source>
        <dbReference type="ARBA" id="ARBA00023125"/>
    </source>
</evidence>
<evidence type="ECO:0000313" key="15">
    <source>
        <dbReference type="Proteomes" id="UP001163387"/>
    </source>
</evidence>
<proteinExistence type="inferred from homology"/>
<evidence type="ECO:0000256" key="1">
    <source>
        <dbReference type="ARBA" id="ARBA00008428"/>
    </source>
</evidence>
<dbReference type="InterPro" id="IPR003593">
    <property type="entry name" value="AAA+_ATPase"/>
</dbReference>
<dbReference type="PANTHER" id="PTHR30153">
    <property type="entry name" value="REPLICATIVE DNA HELICASE DNAB"/>
    <property type="match status" value="1"/>
</dbReference>
<evidence type="ECO:0000256" key="12">
    <source>
        <dbReference type="RuleBase" id="RU362085"/>
    </source>
</evidence>
<feature type="domain" description="SF4 helicase" evidence="13">
    <location>
        <begin position="173"/>
        <end position="446"/>
    </location>
</feature>
<evidence type="ECO:0000256" key="6">
    <source>
        <dbReference type="ARBA" id="ARBA00022806"/>
    </source>
</evidence>
<keyword evidence="7 12" id="KW-0067">ATP-binding</keyword>
<dbReference type="RefSeq" id="WP_281748840.1">
    <property type="nucleotide sequence ID" value="NZ_AP026933.1"/>
</dbReference>
<keyword evidence="9" id="KW-0413">Isomerase</keyword>
<reference evidence="14 15" key="1">
    <citation type="journal article" date="2022" name="Front. Microbiol.">
        <title>Male-killing mechanisms vary between Spiroplasma species.</title>
        <authorList>
            <person name="Arai H."/>
            <person name="Inoue M."/>
            <person name="Kageyama D."/>
        </authorList>
    </citation>
    <scope>NUCLEOTIDE SEQUENCE [LARGE SCALE GENOMIC DNA]</scope>
    <source>
        <strain evidence="15">sHm</strain>
    </source>
</reference>
<comment type="catalytic activity">
    <reaction evidence="10 12">
        <text>ATP + H2O = ADP + phosphate + H(+)</text>
        <dbReference type="Rhea" id="RHEA:13065"/>
        <dbReference type="ChEBI" id="CHEBI:15377"/>
        <dbReference type="ChEBI" id="CHEBI:15378"/>
        <dbReference type="ChEBI" id="CHEBI:30616"/>
        <dbReference type="ChEBI" id="CHEBI:43474"/>
        <dbReference type="ChEBI" id="CHEBI:456216"/>
        <dbReference type="EC" id="5.6.2.3"/>
    </reaction>
</comment>
<evidence type="ECO:0000256" key="11">
    <source>
        <dbReference type="NCBIfam" id="TIGR00665"/>
    </source>
</evidence>
<sequence length="446" mass="50292">MSNNGQYINNAEVNVLSAMIQSSPACESALNLLAPHDFTINSNQIIFKTITNLYKNNSGIDVTTIAEELVKQNNLDKIGGIEYLSSLVAQYITDANLKEHIDILIERTTKRQLENALKNIGKELQSEKSINEVLIAAEAQIVQVSSERNHEEMLPISEHIDDVVTKIEQLQKSTVNITGTSSGINNLDMITSGFQRGDLIILAARPSMGKTALALNFALNAANEQDNKNNVVVIFSLEMPKDQLITRMISCQGHFDANRLRNKSKFTQADWNRISATAEQLKQKRIIIDDTPGLRVLELQTKLRKLSRENSIKLVIIDYLQLLTGRDSESRQQEVSNISRSLKILARELRVPIVCLSQLSRMVERREEKRPLMSDLRESGAIEQDADVIMFLYRDDYYKEKNSEETTSSQESNLAEILISKHRNGPTGKVVTVFIPKWGKFENYTG</sequence>
<dbReference type="SUPFAM" id="SSF48024">
    <property type="entry name" value="N-terminal domain of DnaB helicase"/>
    <property type="match status" value="1"/>
</dbReference>
<comment type="similarity">
    <text evidence="1 12">Belongs to the helicase family. DnaB subfamily.</text>
</comment>
<keyword evidence="15" id="KW-1185">Reference proteome</keyword>
<dbReference type="Gene3D" id="3.40.50.300">
    <property type="entry name" value="P-loop containing nucleotide triphosphate hydrolases"/>
    <property type="match status" value="1"/>
</dbReference>
<name>A0ABM8BRT3_9MOLU</name>
<evidence type="ECO:0000256" key="10">
    <source>
        <dbReference type="ARBA" id="ARBA00048954"/>
    </source>
</evidence>
<keyword evidence="5 12" id="KW-0378">Hydrolase</keyword>
<dbReference type="SUPFAM" id="SSF52540">
    <property type="entry name" value="P-loop containing nucleoside triphosphate hydrolases"/>
    <property type="match status" value="1"/>
</dbReference>
<dbReference type="InterPro" id="IPR036185">
    <property type="entry name" value="DNA_heli_DnaB-like_N_sf"/>
</dbReference>
<dbReference type="CDD" id="cd00984">
    <property type="entry name" value="DnaB_C"/>
    <property type="match status" value="1"/>
</dbReference>
<accession>A0ABM8BRT3</accession>
<comment type="function">
    <text evidence="12">The main replicative DNA helicase, it participates in initiation and elongation during chromosome replication. Travels ahead of the DNA replisome, separating dsDNA into templates for DNA synthesis. A processive ATP-dependent 5'-3' DNA helicase it has DNA-dependent ATPase activity.</text>
</comment>
<dbReference type="EC" id="5.6.2.3" evidence="11 12"/>
<dbReference type="InterPro" id="IPR007692">
    <property type="entry name" value="DNA_helicase_DnaB"/>
</dbReference>
<evidence type="ECO:0000313" key="14">
    <source>
        <dbReference type="EMBL" id="BDT02494.1"/>
    </source>
</evidence>
<dbReference type="Pfam" id="PF03796">
    <property type="entry name" value="DnaB_C"/>
    <property type="match status" value="1"/>
</dbReference>
<gene>
    <name evidence="14" type="ORF">SHM_01400</name>
</gene>
<keyword evidence="6 12" id="KW-0347">Helicase</keyword>
<dbReference type="SMART" id="SM00382">
    <property type="entry name" value="AAA"/>
    <property type="match status" value="1"/>
</dbReference>
<dbReference type="InterPro" id="IPR007694">
    <property type="entry name" value="DNA_helicase_DnaB-like_C"/>
</dbReference>
<evidence type="ECO:0000256" key="9">
    <source>
        <dbReference type="ARBA" id="ARBA00023235"/>
    </source>
</evidence>
<evidence type="ECO:0000259" key="13">
    <source>
        <dbReference type="PROSITE" id="PS51199"/>
    </source>
</evidence>
<evidence type="ECO:0000256" key="5">
    <source>
        <dbReference type="ARBA" id="ARBA00022801"/>
    </source>
</evidence>
<dbReference type="PROSITE" id="PS51199">
    <property type="entry name" value="SF4_HELICASE"/>
    <property type="match status" value="1"/>
</dbReference>
<evidence type="ECO:0000256" key="3">
    <source>
        <dbReference type="ARBA" id="ARBA00022705"/>
    </source>
</evidence>
<dbReference type="GO" id="GO:0004386">
    <property type="term" value="F:helicase activity"/>
    <property type="evidence" value="ECO:0007669"/>
    <property type="project" value="UniProtKB-KW"/>
</dbReference>
<evidence type="ECO:0000256" key="4">
    <source>
        <dbReference type="ARBA" id="ARBA00022741"/>
    </source>
</evidence>
<organism evidence="14 15">
    <name type="scientific">Spiroplasma ixodetis</name>
    <dbReference type="NCBI Taxonomy" id="2141"/>
    <lineage>
        <taxon>Bacteria</taxon>
        <taxon>Bacillati</taxon>
        <taxon>Mycoplasmatota</taxon>
        <taxon>Mollicutes</taxon>
        <taxon>Entomoplasmatales</taxon>
        <taxon>Spiroplasmataceae</taxon>
        <taxon>Spiroplasma</taxon>
    </lineage>
</organism>